<evidence type="ECO:0000313" key="4">
    <source>
        <dbReference type="Proteomes" id="UP000573499"/>
    </source>
</evidence>
<keyword evidence="2" id="KW-0732">Signal</keyword>
<gene>
    <name evidence="3" type="ORF">H3H39_12570</name>
</gene>
<feature type="signal peptide" evidence="2">
    <location>
        <begin position="1"/>
        <end position="24"/>
    </location>
</feature>
<evidence type="ECO:0000256" key="2">
    <source>
        <dbReference type="RuleBase" id="RU363072"/>
    </source>
</evidence>
<dbReference type="GO" id="GO:0008643">
    <property type="term" value="P:carbohydrate transport"/>
    <property type="evidence" value="ECO:0007669"/>
    <property type="project" value="InterPro"/>
</dbReference>
<feature type="chain" id="PRO_5031600855" evidence="2">
    <location>
        <begin position="25"/>
        <end position="446"/>
    </location>
</feature>
<keyword evidence="4" id="KW-1185">Reference proteome</keyword>
<comment type="caution">
    <text evidence="3">The sequence shown here is derived from an EMBL/GenBank/DDBJ whole genome shotgun (WGS) entry which is preliminary data.</text>
</comment>
<sequence>MTKNATRHLLAAPFCLLSLAQAHAQSTAADQSAAPETWAIHGQFTNVTQGHNRFASPYQGQNSLDAAGRTEETSDITLYAGVRLPGGTELWLNPEIDQGFGLSNTVGMAGFPSGEAYKVGANTPYLRLPRAFLRHTFALGGQQEAVEAAPNQLGGVRAQDNVVLTAGKFSVTDVFDTNSYAHDPRGDFLNWSLIDAGAFDYAADAWGFTYGAALEWNQGSRTARAGVFQLSAEPNGKIIRPKFNQVMLVAELEQRYQWDGHGGKVKLLGFANHASMARYADAVRQAAASVPNVPDVAGVRRTAWRTGMAVNVEQELTADVGLFARASMNDGAKEAYEFTEINRSLSGGVAIKGAAWGRPDDTVGVAAVVNGLSGDARAYFAQGGMGILIGDGGLRYGTEKVMEAYYAARLGKQLSLTLDLQEASNPAYNRSRGPVHLLAARVHAEF</sequence>
<organism evidence="3 4">
    <name type="scientific">Rugamonas apoptosis</name>
    <dbReference type="NCBI Taxonomy" id="2758570"/>
    <lineage>
        <taxon>Bacteria</taxon>
        <taxon>Pseudomonadati</taxon>
        <taxon>Pseudomonadota</taxon>
        <taxon>Betaproteobacteria</taxon>
        <taxon>Burkholderiales</taxon>
        <taxon>Oxalobacteraceae</taxon>
        <taxon>Telluria group</taxon>
        <taxon>Rugamonas</taxon>
    </lineage>
</organism>
<dbReference type="RefSeq" id="WP_182153714.1">
    <property type="nucleotide sequence ID" value="NZ_JACEZU010000005.1"/>
</dbReference>
<dbReference type="Pfam" id="PF04966">
    <property type="entry name" value="OprB"/>
    <property type="match status" value="1"/>
</dbReference>
<dbReference type="GO" id="GO:0015288">
    <property type="term" value="F:porin activity"/>
    <property type="evidence" value="ECO:0007669"/>
    <property type="project" value="InterPro"/>
</dbReference>
<proteinExistence type="inferred from homology"/>
<reference evidence="3 4" key="1">
    <citation type="submission" date="2020-07" db="EMBL/GenBank/DDBJ databases">
        <title>Novel species isolated from subtropical streams in China.</title>
        <authorList>
            <person name="Lu H."/>
        </authorList>
    </citation>
    <scope>NUCLEOTIDE SEQUENCE [LARGE SCALE GENOMIC DNA]</scope>
    <source>
        <strain evidence="3 4">LX47W</strain>
    </source>
</reference>
<accession>A0A7W2FA20</accession>
<dbReference type="Proteomes" id="UP000573499">
    <property type="component" value="Unassembled WGS sequence"/>
</dbReference>
<evidence type="ECO:0000313" key="3">
    <source>
        <dbReference type="EMBL" id="MBA5687881.1"/>
    </source>
</evidence>
<name>A0A7W2FA20_9BURK</name>
<dbReference type="GO" id="GO:0016020">
    <property type="term" value="C:membrane"/>
    <property type="evidence" value="ECO:0007669"/>
    <property type="project" value="InterPro"/>
</dbReference>
<dbReference type="InterPro" id="IPR007049">
    <property type="entry name" value="Carb-sel_porin_OprB"/>
</dbReference>
<protein>
    <submittedName>
        <fullName evidence="3">Carbohydrate porin</fullName>
    </submittedName>
</protein>
<dbReference type="EMBL" id="JACEZU010000005">
    <property type="protein sequence ID" value="MBA5687881.1"/>
    <property type="molecule type" value="Genomic_DNA"/>
</dbReference>
<dbReference type="AlphaFoldDB" id="A0A7W2FA20"/>
<evidence type="ECO:0000256" key="1">
    <source>
        <dbReference type="ARBA" id="ARBA00008769"/>
    </source>
</evidence>
<dbReference type="Gene3D" id="2.40.160.180">
    <property type="entry name" value="Carbohydrate-selective porin OprB"/>
    <property type="match status" value="1"/>
</dbReference>
<dbReference type="InterPro" id="IPR038673">
    <property type="entry name" value="OprB_sf"/>
</dbReference>
<comment type="similarity">
    <text evidence="1 2">Belongs to the OprB family.</text>
</comment>